<dbReference type="KEGG" id="ock:EXM22_04740"/>
<dbReference type="Proteomes" id="UP000324209">
    <property type="component" value="Chromosome"/>
</dbReference>
<reference evidence="3 4" key="1">
    <citation type="submission" date="2019-02" db="EMBL/GenBank/DDBJ databases">
        <title>Complete Genome Sequence and Methylome Analysis of free living Spirochaetas.</title>
        <authorList>
            <person name="Fomenkov A."/>
            <person name="Dubinina G."/>
            <person name="Leshcheva N."/>
            <person name="Mikheeva N."/>
            <person name="Grabovich M."/>
            <person name="Vincze T."/>
            <person name="Roberts R.J."/>
        </authorList>
    </citation>
    <scope>NUCLEOTIDE SEQUENCE [LARGE SCALE GENOMIC DNA]</scope>
    <source>
        <strain evidence="3 4">K2</strain>
    </source>
</reference>
<dbReference type="AlphaFoldDB" id="A0A5C1QJ60"/>
<keyword evidence="4" id="KW-1185">Reference proteome</keyword>
<organism evidence="3 4">
    <name type="scientific">Oceanispirochaeta crateris</name>
    <dbReference type="NCBI Taxonomy" id="2518645"/>
    <lineage>
        <taxon>Bacteria</taxon>
        <taxon>Pseudomonadati</taxon>
        <taxon>Spirochaetota</taxon>
        <taxon>Spirochaetia</taxon>
        <taxon>Spirochaetales</taxon>
        <taxon>Spirochaetaceae</taxon>
        <taxon>Oceanispirochaeta</taxon>
    </lineage>
</organism>
<evidence type="ECO:0000259" key="1">
    <source>
        <dbReference type="Pfam" id="PF03235"/>
    </source>
</evidence>
<dbReference type="RefSeq" id="WP_149485409.1">
    <property type="nucleotide sequence ID" value="NZ_CP036150.1"/>
</dbReference>
<evidence type="ECO:0000313" key="4">
    <source>
        <dbReference type="Proteomes" id="UP000324209"/>
    </source>
</evidence>
<dbReference type="InterPro" id="IPR011089">
    <property type="entry name" value="GmrSD_C"/>
</dbReference>
<name>A0A5C1QJ60_9SPIO</name>
<dbReference type="PANTHER" id="PTHR35149">
    <property type="entry name" value="SLL5132 PROTEIN"/>
    <property type="match status" value="1"/>
</dbReference>
<proteinExistence type="predicted"/>
<dbReference type="EMBL" id="CP036150">
    <property type="protein sequence ID" value="QEN07328.1"/>
    <property type="molecule type" value="Genomic_DNA"/>
</dbReference>
<feature type="domain" description="GmrSD restriction endonucleases C-terminal" evidence="2">
    <location>
        <begin position="417"/>
        <end position="551"/>
    </location>
</feature>
<dbReference type="OrthoDB" id="9798761at2"/>
<gene>
    <name evidence="3" type="ORF">EXM22_04740</name>
</gene>
<sequence length="560" mass="66340">MQFEQSTILGFFDSSQKTYEIPVYQRAYSWDEENWETFIEDLEEQIEGDNNYFYGNVLLEEIQKNIKYEIIDGQQRITTLTIFFRALINIFSERINSGEIIEIDLNEKESLYIKNNGRIKLRPVAYDQACFDSIIIENNSAFNTSTPSQVRLQEAKKYFEIQLRKYPTDTLTKILTKIEETELTIIRLEGKKDAALMFELENNRGKDLTNMEKIKSYFMYQMYVFSATEDVEANIEYIANIFKSIYLIINDLDQLTEDSILFYHNNAYINGFTYRNLEDVKNKFKKSNDKVQWIKQYVEELHRSFSNIKKFEISNEVFANKIERLNIPAYVYPFIIKAYKYNDVSNELNDLFQIMEIVTFRAKLINSRANIQERLNTILLEYSGDNKKLRSEIKIQLNQTWYWGDENTKNYLNGSMYGNNVIRYLLWEYEESIQIKGYSINSYNIENEQIEHISPQTPPDGEEIESGYDTVNNEYSEEFIEKRLNSLGNLMLISGSHNASIGNIPFKNKLNTYKNNPLLKQQYLIEKYAVQDGSHCVWKENSIIRRHKDIIDFSLKRWSL</sequence>
<dbReference type="Pfam" id="PF03235">
    <property type="entry name" value="GmrSD_N"/>
    <property type="match status" value="1"/>
</dbReference>
<accession>A0A5C1QJ60</accession>
<evidence type="ECO:0000313" key="3">
    <source>
        <dbReference type="EMBL" id="QEN07328.1"/>
    </source>
</evidence>
<dbReference type="InterPro" id="IPR004919">
    <property type="entry name" value="GmrSD_N"/>
</dbReference>
<dbReference type="PANTHER" id="PTHR35149:SF1">
    <property type="entry name" value="DUF5655 DOMAIN-CONTAINING PROTEIN"/>
    <property type="match status" value="1"/>
</dbReference>
<protein>
    <submittedName>
        <fullName evidence="3">DUF262 domain-containing protein</fullName>
    </submittedName>
</protein>
<dbReference type="Pfam" id="PF07510">
    <property type="entry name" value="GmrSD_C"/>
    <property type="match status" value="1"/>
</dbReference>
<evidence type="ECO:0000259" key="2">
    <source>
        <dbReference type="Pfam" id="PF07510"/>
    </source>
</evidence>
<feature type="domain" description="GmrSD restriction endonucleases N-terminal" evidence="1">
    <location>
        <begin position="10"/>
        <end position="219"/>
    </location>
</feature>